<organism evidence="3 4">
    <name type="scientific">Meloidogyne floridensis</name>
    <dbReference type="NCBI Taxonomy" id="298350"/>
    <lineage>
        <taxon>Eukaryota</taxon>
        <taxon>Metazoa</taxon>
        <taxon>Ecdysozoa</taxon>
        <taxon>Nematoda</taxon>
        <taxon>Chromadorea</taxon>
        <taxon>Rhabditida</taxon>
        <taxon>Tylenchina</taxon>
        <taxon>Tylenchomorpha</taxon>
        <taxon>Tylenchoidea</taxon>
        <taxon>Meloidogynidae</taxon>
        <taxon>Meloidogyninae</taxon>
        <taxon>Meloidogyne</taxon>
    </lineage>
</organism>
<dbReference type="InterPro" id="IPR039762">
    <property type="entry name" value="Nmd2/UPF2"/>
</dbReference>
<evidence type="ECO:0000313" key="3">
    <source>
        <dbReference type="Proteomes" id="UP000887560"/>
    </source>
</evidence>
<protein>
    <submittedName>
        <fullName evidence="4">MIF4G domain-containing protein</fullName>
    </submittedName>
</protein>
<evidence type="ECO:0000256" key="1">
    <source>
        <dbReference type="SAM" id="MobiDB-lite"/>
    </source>
</evidence>
<dbReference type="PANTHER" id="PTHR12839">
    <property type="entry name" value="NONSENSE-MEDIATED MRNA DECAY PROTEIN 2 UP-FRAMESHIFT SUPPRESSOR 2"/>
    <property type="match status" value="1"/>
</dbReference>
<dbReference type="GO" id="GO:0003723">
    <property type="term" value="F:RNA binding"/>
    <property type="evidence" value="ECO:0007669"/>
    <property type="project" value="InterPro"/>
</dbReference>
<dbReference type="SUPFAM" id="SSF48371">
    <property type="entry name" value="ARM repeat"/>
    <property type="match status" value="2"/>
</dbReference>
<dbReference type="Gene3D" id="1.25.40.180">
    <property type="match status" value="3"/>
</dbReference>
<dbReference type="GO" id="GO:0000184">
    <property type="term" value="P:nuclear-transcribed mRNA catabolic process, nonsense-mediated decay"/>
    <property type="evidence" value="ECO:0007669"/>
    <property type="project" value="InterPro"/>
</dbReference>
<feature type="region of interest" description="Disordered" evidence="1">
    <location>
        <begin position="536"/>
        <end position="555"/>
    </location>
</feature>
<evidence type="ECO:0000313" key="4">
    <source>
        <dbReference type="WBParaSite" id="scf7180000419501.g3837"/>
    </source>
</evidence>
<sequence length="555" mass="63022">LFTTEQRSILSKTLDDYWQSLVEHTNKKYVEMNKLKKSIRRQERTRGDASADDRQRFEQTKQHFERLQTSLEELTECLGHPPIQLPPEETSEDEREADAAVNRLTEELSEGRILIWPDRDTQLFYESLIDVTAYTPTVAAQVADAGIEQQQTKEHIVTESIENVDLSCLEEIQPTDEIETTASATTNLLEVPEEEEISQSTELVEEQETIYHHSPDSPATITSTTSNFSELLGRLPQSINKELIDSISIDFLKNYSRIKSNRKRLIQHLQQPPEGRLDLLPFYGRFMATIKPAYPEITTQKAEMQQALARIEAKLHLCAYLSELCKFGILPKAEALTCLRSLLVHMHVYKVDMLCIMIEQMGSFLYRSPDAHSKMAVIMQVLKDKSANILLENAYFAVIPPDDQTINSTTTAARQPPMHEFILHKLSTDIRIDFTLKLLSCPWRVHFADMASMASLVSALSDHHDWIGVYVLDSVLEFLRLSLELNAPALQQRALTTVAYLGQLFNYNVTNTATLFKVLYQLISLGIHPITSTVSSDLPQQEGNNESSSGPEQLI</sequence>
<dbReference type="PANTHER" id="PTHR12839:SF7">
    <property type="entry name" value="REGULATOR OF NONSENSE TRANSCRIPTS 2"/>
    <property type="match status" value="1"/>
</dbReference>
<proteinExistence type="predicted"/>
<dbReference type="InterPro" id="IPR016024">
    <property type="entry name" value="ARM-type_fold"/>
</dbReference>
<name>A0A915NK26_9BILA</name>
<keyword evidence="3" id="KW-1185">Reference proteome</keyword>
<dbReference type="Proteomes" id="UP000887560">
    <property type="component" value="Unplaced"/>
</dbReference>
<dbReference type="Pfam" id="PF02854">
    <property type="entry name" value="MIF4G"/>
    <property type="match status" value="1"/>
</dbReference>
<reference evidence="4" key="1">
    <citation type="submission" date="2022-11" db="UniProtKB">
        <authorList>
            <consortium name="WormBaseParasite"/>
        </authorList>
    </citation>
    <scope>IDENTIFICATION</scope>
</reference>
<dbReference type="SMART" id="SM00543">
    <property type="entry name" value="MIF4G"/>
    <property type="match status" value="1"/>
</dbReference>
<accession>A0A915NK26</accession>
<dbReference type="InterPro" id="IPR003890">
    <property type="entry name" value="MIF4G-like_typ-3"/>
</dbReference>
<dbReference type="WBParaSite" id="scf7180000419501.g3837">
    <property type="protein sequence ID" value="scf7180000419501.g3837"/>
    <property type="gene ID" value="scf7180000419501.g3837"/>
</dbReference>
<dbReference type="GO" id="GO:0005737">
    <property type="term" value="C:cytoplasm"/>
    <property type="evidence" value="ECO:0007669"/>
    <property type="project" value="TreeGrafter"/>
</dbReference>
<evidence type="ECO:0000259" key="2">
    <source>
        <dbReference type="SMART" id="SM00543"/>
    </source>
</evidence>
<dbReference type="GO" id="GO:0035145">
    <property type="term" value="C:exon-exon junction complex"/>
    <property type="evidence" value="ECO:0007669"/>
    <property type="project" value="TreeGrafter"/>
</dbReference>
<dbReference type="AlphaFoldDB" id="A0A915NK26"/>
<feature type="domain" description="MIF4G" evidence="2">
    <location>
        <begin position="229"/>
        <end position="417"/>
    </location>
</feature>